<evidence type="ECO:0000256" key="2">
    <source>
        <dbReference type="ARBA" id="ARBA00007373"/>
    </source>
</evidence>
<feature type="domain" description="Nucleoporin Nup133/Nup155-like C-terminal" evidence="5">
    <location>
        <begin position="524"/>
        <end position="1108"/>
    </location>
</feature>
<proteinExistence type="inferred from homology"/>
<dbReference type="GO" id="GO:0006606">
    <property type="term" value="P:protein import into nucleus"/>
    <property type="evidence" value="ECO:0007669"/>
    <property type="project" value="TreeGrafter"/>
</dbReference>
<dbReference type="InterPro" id="IPR014908">
    <property type="entry name" value="Nucleoporin_Nup133/Nup155_N"/>
</dbReference>
<dbReference type="InterPro" id="IPR042538">
    <property type="entry name" value="Nucleoporin_Nup155_C_3"/>
</dbReference>
<dbReference type="AlphaFoldDB" id="A0A1W0A2H7"/>
<dbReference type="Pfam" id="PF08801">
    <property type="entry name" value="Nucleoporin_N"/>
    <property type="match status" value="1"/>
</dbReference>
<dbReference type="Proteomes" id="UP000243217">
    <property type="component" value="Unassembled WGS sequence"/>
</dbReference>
<comment type="subcellular location">
    <subcellularLocation>
        <location evidence="1">Nucleus</location>
    </subcellularLocation>
</comment>
<evidence type="ECO:0000259" key="6">
    <source>
        <dbReference type="Pfam" id="PF08801"/>
    </source>
</evidence>
<accession>A0A1W0A2H7</accession>
<evidence type="ECO:0000313" key="8">
    <source>
        <dbReference type="Proteomes" id="UP000243217"/>
    </source>
</evidence>
<evidence type="ECO:0000256" key="1">
    <source>
        <dbReference type="ARBA" id="ARBA00004123"/>
    </source>
</evidence>
<dbReference type="GO" id="GO:0036228">
    <property type="term" value="P:protein localization to nuclear inner membrane"/>
    <property type="evidence" value="ECO:0007669"/>
    <property type="project" value="TreeGrafter"/>
</dbReference>
<comment type="caution">
    <text evidence="7">The sequence shown here is derived from an EMBL/GenBank/DDBJ whole genome shotgun (WGS) entry which is preliminary data.</text>
</comment>
<dbReference type="Pfam" id="PF03177">
    <property type="entry name" value="Nucleoporin_C"/>
    <property type="match status" value="1"/>
</dbReference>
<evidence type="ECO:0000256" key="3">
    <source>
        <dbReference type="ARBA" id="ARBA00022448"/>
    </source>
</evidence>
<sequence length="1156" mass="127421">MSPSESIAELRRVAIATFDQDKSTGLVSRLRQAQSSPLEATYVSVEASLNGQVHPSSEIAPWPALLHPFLASASFGLFQSLKCAWLIHGCTLYLWDYTTCDKITTCPAIPDPILACGVTKPLPGTLFSEAVEYLLVLTTEKEVRLFAMVADNTMGGWKVQDTQMTAMVPQATMFSTVLCTPSRKILLGGVDGALYEYTYHPHLPKAPATEKARSIRLATSHWNNYLPPIVRDLIVPTKSAIAQLVHDDNRCILYALHSSGHVSVFHTRKDIVFITYSIIDPKIVSINIVGEDDAIIHAVAITSSGHRHFLSTYESNQTGNGNPPETCRVVFSRPPPPQVIASDRAIYTTGVSFFAHKAQLITTSADVSCAKMYRELVVAHPLLGSGMVVEEQLAFNSVPAPVVSLKRTADGTPATPSLDFLKLSKHELSTQFIAHGPRTFVCLTQGGLQTWQKQRPIDHLRFLLQQSPTPLPATMIESYGPQAIVCMLFALACEPSPPRSPTNMMSLVFEIGGHPENDSFSNHYTGLVRCIVRFLCPIWNASLTNTKAGPKPTYLCALQKKQLERPRDLLFRLKQLMEQVAVPYAIAIKASNVQNGADIIQKEQKATQNMHNWIQRCLAALEGLLLMLNHPTAWANVASKAFYDILCTDAGSKALSAMLTTLCKETPSIVPTALALCGPFFTLCDAGPFQGMSALTKAKAAATPTARDAALAESLQQFVAAAPSWPSSSITIAHLEKILQDYELCSFWKGLVELTVAVAARFPAHSPQQHSCYSGLLSALGRLAEQVDSESIATTVVGLVLASPDTNLQTVILQWCVARRLEAWLVSVPLTPVVKAVLGTETDWLAALCLHHQEYEEAATILWNAAHDLSVKRPIHVRTQWIARALSCIQHTSNQQNIKDIADALDVFQTQTRLLNEFRSQNFGTPALIETLEYKILDMSTLFHEYAMPYGLYGDCLRIMHSCNLHEPRLIESLWKRAMYSLLPQVSDRSTANGTATAQWLDQAYGEAGLGSIVSMSSSFEASEWQRSIDHLIVSLGRMCHPSPVFPVEWIITEVEQIAMMARPFGIEWQPVHLFVDMGMSAVQVMSWYLHAFSSSHSKSTKIQYLRSILSLYPSCEENKANLPSSFYTTLPEILTWVQADAPEEVVLLQSLRGLA</sequence>
<name>A0A1W0A2H7_9STRA</name>
<evidence type="ECO:0000256" key="4">
    <source>
        <dbReference type="ARBA" id="ARBA00023242"/>
    </source>
</evidence>
<keyword evidence="3" id="KW-0813">Transport</keyword>
<dbReference type="GO" id="GO:0017056">
    <property type="term" value="F:structural constituent of nuclear pore"/>
    <property type="evidence" value="ECO:0007669"/>
    <property type="project" value="InterPro"/>
</dbReference>
<dbReference type="Gene3D" id="1.20.58.1780">
    <property type="match status" value="1"/>
</dbReference>
<dbReference type="Gene3D" id="1.20.120.1880">
    <property type="entry name" value="Nucleoporin, helical C-terminal domain"/>
    <property type="match status" value="1"/>
</dbReference>
<evidence type="ECO:0000259" key="5">
    <source>
        <dbReference type="Pfam" id="PF03177"/>
    </source>
</evidence>
<feature type="domain" description="Nucleoporin Nup133/Nup155-like N-terminal" evidence="6">
    <location>
        <begin position="56"/>
        <end position="358"/>
    </location>
</feature>
<dbReference type="InterPro" id="IPR007187">
    <property type="entry name" value="Nucleoporin_Nup133/Nup155_C"/>
</dbReference>
<evidence type="ECO:0000313" key="7">
    <source>
        <dbReference type="EMBL" id="OQS04465.1"/>
    </source>
</evidence>
<dbReference type="Gene3D" id="1.25.40.450">
    <property type="entry name" value="Nucleoporin, helical domain, N-terminal subdomain"/>
    <property type="match status" value="1"/>
</dbReference>
<dbReference type="PANTHER" id="PTHR10350:SF6">
    <property type="entry name" value="NUCLEAR PORE COMPLEX PROTEIN NUP155"/>
    <property type="match status" value="1"/>
</dbReference>
<keyword evidence="8" id="KW-1185">Reference proteome</keyword>
<dbReference type="InterPro" id="IPR042533">
    <property type="entry name" value="Nucleoporin_Nup155_C_1"/>
</dbReference>
<dbReference type="OrthoDB" id="338970at2759"/>
<keyword evidence="4" id="KW-0539">Nucleus</keyword>
<comment type="similarity">
    <text evidence="2">Belongs to the non-repetitive/WGA-negative nucleoporin family.</text>
</comment>
<dbReference type="EMBL" id="JNBS01000610">
    <property type="protein sequence ID" value="OQS04465.1"/>
    <property type="molecule type" value="Genomic_DNA"/>
</dbReference>
<reference evidence="7 8" key="1">
    <citation type="journal article" date="2014" name="Genome Biol. Evol.">
        <title>The secreted proteins of Achlya hypogyna and Thraustotheca clavata identify the ancestral oomycete secretome and reveal gene acquisitions by horizontal gene transfer.</title>
        <authorList>
            <person name="Misner I."/>
            <person name="Blouin N."/>
            <person name="Leonard G."/>
            <person name="Richards T.A."/>
            <person name="Lane C.E."/>
        </authorList>
    </citation>
    <scope>NUCLEOTIDE SEQUENCE [LARGE SCALE GENOMIC DNA]</scope>
    <source>
        <strain evidence="7 8">ATCC 34112</strain>
    </source>
</reference>
<dbReference type="GO" id="GO:0044611">
    <property type="term" value="C:nuclear pore inner ring"/>
    <property type="evidence" value="ECO:0007669"/>
    <property type="project" value="TreeGrafter"/>
</dbReference>
<organism evidence="7 8">
    <name type="scientific">Thraustotheca clavata</name>
    <dbReference type="NCBI Taxonomy" id="74557"/>
    <lineage>
        <taxon>Eukaryota</taxon>
        <taxon>Sar</taxon>
        <taxon>Stramenopiles</taxon>
        <taxon>Oomycota</taxon>
        <taxon>Saprolegniomycetes</taxon>
        <taxon>Saprolegniales</taxon>
        <taxon>Achlyaceae</taxon>
        <taxon>Thraustotheca</taxon>
    </lineage>
</organism>
<protein>
    <submittedName>
        <fullName evidence="7">Nucleoporin</fullName>
    </submittedName>
</protein>
<gene>
    <name evidence="7" type="ORF">THRCLA_03303</name>
</gene>
<dbReference type="GO" id="GO:0000972">
    <property type="term" value="P:transcription-dependent tethering of RNA polymerase II gene DNA at nuclear periphery"/>
    <property type="evidence" value="ECO:0007669"/>
    <property type="project" value="TreeGrafter"/>
</dbReference>
<dbReference type="GO" id="GO:0006405">
    <property type="term" value="P:RNA export from nucleus"/>
    <property type="evidence" value="ECO:0007669"/>
    <property type="project" value="TreeGrafter"/>
</dbReference>
<dbReference type="STRING" id="74557.A0A1W0A2H7"/>
<dbReference type="InterPro" id="IPR004870">
    <property type="entry name" value="Nucleoporin_Nup155"/>
</dbReference>
<dbReference type="PANTHER" id="PTHR10350">
    <property type="entry name" value="NUCLEAR PORE COMPLEX PROTEIN NUP155"/>
    <property type="match status" value="1"/>
</dbReference>